<feature type="domain" description="Aminotransferase class I/classII large" evidence="7">
    <location>
        <begin position="60"/>
        <end position="379"/>
    </location>
</feature>
<name>A0A1I0YLV1_9PSEU</name>
<comment type="cofactor">
    <cofactor evidence="1 6">
        <name>pyridoxal 5'-phosphate</name>
        <dbReference type="ChEBI" id="CHEBI:597326"/>
    </cofactor>
</comment>
<evidence type="ECO:0000259" key="7">
    <source>
        <dbReference type="Pfam" id="PF00155"/>
    </source>
</evidence>
<dbReference type="Pfam" id="PF00155">
    <property type="entry name" value="Aminotran_1_2"/>
    <property type="match status" value="1"/>
</dbReference>
<dbReference type="OrthoDB" id="9763453at2"/>
<dbReference type="InterPro" id="IPR015421">
    <property type="entry name" value="PyrdxlP-dep_Trfase_major"/>
</dbReference>
<keyword evidence="9" id="KW-1185">Reference proteome</keyword>
<dbReference type="Gene3D" id="3.40.640.10">
    <property type="entry name" value="Type I PLP-dependent aspartate aminotransferase-like (Major domain)"/>
    <property type="match status" value="1"/>
</dbReference>
<evidence type="ECO:0000256" key="4">
    <source>
        <dbReference type="ARBA" id="ARBA00022679"/>
    </source>
</evidence>
<dbReference type="InterPro" id="IPR050596">
    <property type="entry name" value="AspAT/PAT-like"/>
</dbReference>
<evidence type="ECO:0000256" key="1">
    <source>
        <dbReference type="ARBA" id="ARBA00001933"/>
    </source>
</evidence>
<protein>
    <recommendedName>
        <fullName evidence="6">Aminotransferase</fullName>
        <ecNumber evidence="6">2.6.1.-</ecNumber>
    </recommendedName>
</protein>
<dbReference type="Proteomes" id="UP000243799">
    <property type="component" value="Unassembled WGS sequence"/>
</dbReference>
<accession>A0A1I0YLV1</accession>
<dbReference type="InterPro" id="IPR015424">
    <property type="entry name" value="PyrdxlP-dep_Trfase"/>
</dbReference>
<dbReference type="GO" id="GO:0006520">
    <property type="term" value="P:amino acid metabolic process"/>
    <property type="evidence" value="ECO:0007669"/>
    <property type="project" value="InterPro"/>
</dbReference>
<dbReference type="RefSeq" id="WP_091672398.1">
    <property type="nucleotide sequence ID" value="NZ_FOKG01000005.1"/>
</dbReference>
<organism evidence="8 9">
    <name type="scientific">Amycolatopsis marina</name>
    <dbReference type="NCBI Taxonomy" id="490629"/>
    <lineage>
        <taxon>Bacteria</taxon>
        <taxon>Bacillati</taxon>
        <taxon>Actinomycetota</taxon>
        <taxon>Actinomycetes</taxon>
        <taxon>Pseudonocardiales</taxon>
        <taxon>Pseudonocardiaceae</taxon>
        <taxon>Amycolatopsis</taxon>
    </lineage>
</organism>
<dbReference type="PROSITE" id="PS00105">
    <property type="entry name" value="AA_TRANSFER_CLASS_1"/>
    <property type="match status" value="1"/>
</dbReference>
<evidence type="ECO:0000313" key="9">
    <source>
        <dbReference type="Proteomes" id="UP000243799"/>
    </source>
</evidence>
<evidence type="ECO:0000256" key="2">
    <source>
        <dbReference type="ARBA" id="ARBA00007441"/>
    </source>
</evidence>
<sequence length="388" mass="42718">MDGTSSLRHSALMESVDQAISIKYNNLVYDLKATGHDIITLSLGESYFDVPAPDFGGIDPGELHHYAHSRGLPELRRQLAKYYGDQFGLPVDPDHEILITAGSKVAIYLALLATVEPGDEVVVLEPFWLSYPTQVRLCGGMPVMVPHDVEIFELARYLTGRTRAIIINNPNNPSGRVYTAAELEFLHELADRHGLLLVVDEAYNEFVAPGTRFVSCGAADPDKRHTMTVNSMSKNYGISGWRVGYVIAHQALVEQILKVNQHLITCAPTPLMRYLADHFDSLIERTRPQIQHVVATRNEVAGWLAARGIEVLPGEATFYLFASLGRSALGSDEFAERLLRESGVSVVPGIAYGDSCDRHIRISVGTETPERIRRGLDAIGRLIESSGG</sequence>
<dbReference type="GO" id="GO:0008483">
    <property type="term" value="F:transaminase activity"/>
    <property type="evidence" value="ECO:0007669"/>
    <property type="project" value="UniProtKB-KW"/>
</dbReference>
<gene>
    <name evidence="8" type="ORF">SAMN05216266_105158</name>
</gene>
<evidence type="ECO:0000256" key="5">
    <source>
        <dbReference type="ARBA" id="ARBA00022898"/>
    </source>
</evidence>
<keyword evidence="5" id="KW-0663">Pyridoxal phosphate</keyword>
<evidence type="ECO:0000256" key="3">
    <source>
        <dbReference type="ARBA" id="ARBA00022576"/>
    </source>
</evidence>
<proteinExistence type="inferred from homology"/>
<dbReference type="STRING" id="490629.SAMN05216266_105158"/>
<comment type="similarity">
    <text evidence="2 6">Belongs to the class-I pyridoxal-phosphate-dependent aminotransferase family.</text>
</comment>
<keyword evidence="3 6" id="KW-0032">Aminotransferase</keyword>
<dbReference type="EC" id="2.6.1.-" evidence="6"/>
<evidence type="ECO:0000313" key="8">
    <source>
        <dbReference type="EMBL" id="SFB13776.1"/>
    </source>
</evidence>
<evidence type="ECO:0000256" key="6">
    <source>
        <dbReference type="RuleBase" id="RU000481"/>
    </source>
</evidence>
<dbReference type="EMBL" id="FOKG01000005">
    <property type="protein sequence ID" value="SFB13776.1"/>
    <property type="molecule type" value="Genomic_DNA"/>
</dbReference>
<keyword evidence="4 6" id="KW-0808">Transferase</keyword>
<dbReference type="AlphaFoldDB" id="A0A1I0YLV1"/>
<dbReference type="InterPro" id="IPR004838">
    <property type="entry name" value="NHTrfase_class1_PyrdxlP-BS"/>
</dbReference>
<reference evidence="9" key="1">
    <citation type="submission" date="2016-10" db="EMBL/GenBank/DDBJ databases">
        <authorList>
            <person name="Varghese N."/>
            <person name="Submissions S."/>
        </authorList>
    </citation>
    <scope>NUCLEOTIDE SEQUENCE [LARGE SCALE GENOMIC DNA]</scope>
    <source>
        <strain evidence="9">CGMCC 4.3568</strain>
    </source>
</reference>
<dbReference type="CDD" id="cd00609">
    <property type="entry name" value="AAT_like"/>
    <property type="match status" value="1"/>
</dbReference>
<dbReference type="PANTHER" id="PTHR46383:SF2">
    <property type="entry name" value="AMINOTRANSFERASE"/>
    <property type="match status" value="1"/>
</dbReference>
<dbReference type="InterPro" id="IPR004839">
    <property type="entry name" value="Aminotransferase_I/II_large"/>
</dbReference>
<dbReference type="SUPFAM" id="SSF53383">
    <property type="entry name" value="PLP-dependent transferases"/>
    <property type="match status" value="1"/>
</dbReference>
<dbReference type="PANTHER" id="PTHR46383">
    <property type="entry name" value="ASPARTATE AMINOTRANSFERASE"/>
    <property type="match status" value="1"/>
</dbReference>
<dbReference type="GO" id="GO:0030170">
    <property type="term" value="F:pyridoxal phosphate binding"/>
    <property type="evidence" value="ECO:0007669"/>
    <property type="project" value="InterPro"/>
</dbReference>